<gene>
    <name evidence="2" type="ORF">g.28471</name>
</gene>
<feature type="region of interest" description="Disordered" evidence="1">
    <location>
        <begin position="150"/>
        <end position="174"/>
    </location>
</feature>
<protein>
    <submittedName>
        <fullName evidence="2">Uncharacterized protein</fullName>
    </submittedName>
</protein>
<feature type="non-terminal residue" evidence="2">
    <location>
        <position position="1"/>
    </location>
</feature>
<feature type="non-terminal residue" evidence="2">
    <location>
        <position position="174"/>
    </location>
</feature>
<name>A0A1B6HLM6_9HEMI</name>
<dbReference type="EMBL" id="GECU01032231">
    <property type="protein sequence ID" value="JAS75475.1"/>
    <property type="molecule type" value="Transcribed_RNA"/>
</dbReference>
<feature type="compositionally biased region" description="Basic and acidic residues" evidence="1">
    <location>
        <begin position="164"/>
        <end position="174"/>
    </location>
</feature>
<dbReference type="AlphaFoldDB" id="A0A1B6HLM6"/>
<sequence>FFYKVIKLFYSINFYKSSYPRCSVNIRCRCYRISMRCSSSVRTSLECFSPLGTICRLPTRQSFRSHPSSTTASSQRIQLTTAHPSPTLAPAMRMLLKTLVRGLIVVCGPSMEPLTAVRSDTTARSPTRHDGSSWLLATVAVEATAAISCPPDSAGQHSTGVLSDKQRDRGAVAS</sequence>
<organism evidence="2">
    <name type="scientific">Homalodisca liturata</name>
    <dbReference type="NCBI Taxonomy" id="320908"/>
    <lineage>
        <taxon>Eukaryota</taxon>
        <taxon>Metazoa</taxon>
        <taxon>Ecdysozoa</taxon>
        <taxon>Arthropoda</taxon>
        <taxon>Hexapoda</taxon>
        <taxon>Insecta</taxon>
        <taxon>Pterygota</taxon>
        <taxon>Neoptera</taxon>
        <taxon>Paraneoptera</taxon>
        <taxon>Hemiptera</taxon>
        <taxon>Auchenorrhyncha</taxon>
        <taxon>Membracoidea</taxon>
        <taxon>Cicadellidae</taxon>
        <taxon>Cicadellinae</taxon>
        <taxon>Proconiini</taxon>
        <taxon>Homalodisca</taxon>
    </lineage>
</organism>
<evidence type="ECO:0000256" key="1">
    <source>
        <dbReference type="SAM" id="MobiDB-lite"/>
    </source>
</evidence>
<reference evidence="2" key="1">
    <citation type="submission" date="2015-11" db="EMBL/GenBank/DDBJ databases">
        <title>De novo transcriptome assembly of four potential Pierce s Disease insect vectors from Arizona vineyards.</title>
        <authorList>
            <person name="Tassone E.E."/>
        </authorList>
    </citation>
    <scope>NUCLEOTIDE SEQUENCE</scope>
</reference>
<evidence type="ECO:0000313" key="2">
    <source>
        <dbReference type="EMBL" id="JAS75475.1"/>
    </source>
</evidence>
<accession>A0A1B6HLM6</accession>
<proteinExistence type="predicted"/>